<dbReference type="Pfam" id="PF01266">
    <property type="entry name" value="DAO"/>
    <property type="match status" value="1"/>
</dbReference>
<evidence type="ECO:0000256" key="4">
    <source>
        <dbReference type="ARBA" id="ARBA00023002"/>
    </source>
</evidence>
<dbReference type="SUPFAM" id="SSF51905">
    <property type="entry name" value="FAD/NAD(P)-binding domain"/>
    <property type="match status" value="1"/>
</dbReference>
<reference evidence="7 8" key="1">
    <citation type="journal article" date="2014" name="Nature">
        <title>An environmental bacterial taxon with a large and distinct metabolic repertoire.</title>
        <authorList>
            <person name="Wilson M.C."/>
            <person name="Mori T."/>
            <person name="Ruckert C."/>
            <person name="Uria A.R."/>
            <person name="Helf M.J."/>
            <person name="Takada K."/>
            <person name="Gernert C."/>
            <person name="Steffens U.A."/>
            <person name="Heycke N."/>
            <person name="Schmitt S."/>
            <person name="Rinke C."/>
            <person name="Helfrich E.J."/>
            <person name="Brachmann A.O."/>
            <person name="Gurgui C."/>
            <person name="Wakimoto T."/>
            <person name="Kracht M."/>
            <person name="Crusemann M."/>
            <person name="Hentschel U."/>
            <person name="Abe I."/>
            <person name="Matsunaga S."/>
            <person name="Kalinowski J."/>
            <person name="Takeyama H."/>
            <person name="Piel J."/>
        </authorList>
    </citation>
    <scope>NUCLEOTIDE SEQUENCE [LARGE SCALE GENOMIC DNA]</scope>
    <source>
        <strain evidence="8">TSY2</strain>
    </source>
</reference>
<evidence type="ECO:0000313" key="7">
    <source>
        <dbReference type="EMBL" id="ETX00473.1"/>
    </source>
</evidence>
<dbReference type="Gene3D" id="3.50.50.60">
    <property type="entry name" value="FAD/NAD(P)-binding domain"/>
    <property type="match status" value="1"/>
</dbReference>
<sequence length="398" mass="43603">MQEAAVGIIGGGILGLATAYRLTQMNPSRQVIVLEKEAKLAHHQTGHNSGVLHSGIYYKPGSLKAINCREGKKAMEAFCAAEGIDYDICGKVIVATNEKELPALKNIYERGQANGVTCAMIDREHLKELEPAVAGIQAIHVPESGIVNYKQVCSRLAERIRERDGRIVTGARVTRMQQRSNKVILQTQVGDFSFDYVVNCAGLHSDRVAAMTGGRPNVKIVPFRGEYFEVKPQAQHLCRNLIYPVPDPSFPFLGVHFTRMIEGGVECGPNAVLAFAREGYTKFDINLVDLAETLTYSGFLRLAAKYWKTGLGEMWRSFSKAAFVRALQHLVPAIREEDLVPAPAGVRAQAIAPDGAMVDDFMIHETKRVVSVCNAPSPAATASLNIGRLIVDKLAERF</sequence>
<name>W4LR70_9BACT</name>
<keyword evidence="3" id="KW-0274">FAD</keyword>
<keyword evidence="2" id="KW-0285">Flavoprotein</keyword>
<dbReference type="GO" id="GO:0047545">
    <property type="term" value="F:(S)-2-hydroxyglutarate dehydrogenase activity"/>
    <property type="evidence" value="ECO:0007669"/>
    <property type="project" value="TreeGrafter"/>
</dbReference>
<evidence type="ECO:0000256" key="1">
    <source>
        <dbReference type="ARBA" id="ARBA00001974"/>
    </source>
</evidence>
<dbReference type="PANTHER" id="PTHR43104">
    <property type="entry name" value="L-2-HYDROXYGLUTARATE DEHYDROGENASE, MITOCHONDRIAL"/>
    <property type="match status" value="1"/>
</dbReference>
<dbReference type="PATRIC" id="fig|1429439.4.peg.6579"/>
<proteinExistence type="inferred from homology"/>
<feature type="domain" description="FAD dependent oxidoreductase" evidence="6">
    <location>
        <begin position="6"/>
        <end position="392"/>
    </location>
</feature>
<gene>
    <name evidence="7" type="ORF">ETSY2_39025</name>
</gene>
<dbReference type="Gene3D" id="3.30.9.10">
    <property type="entry name" value="D-Amino Acid Oxidase, subunit A, domain 2"/>
    <property type="match status" value="1"/>
</dbReference>
<comment type="cofactor">
    <cofactor evidence="1">
        <name>FAD</name>
        <dbReference type="ChEBI" id="CHEBI:57692"/>
    </cofactor>
</comment>
<dbReference type="AlphaFoldDB" id="W4LR70"/>
<dbReference type="GO" id="GO:0005737">
    <property type="term" value="C:cytoplasm"/>
    <property type="evidence" value="ECO:0007669"/>
    <property type="project" value="TreeGrafter"/>
</dbReference>
<keyword evidence="8" id="KW-1185">Reference proteome</keyword>
<dbReference type="PANTHER" id="PTHR43104:SF2">
    <property type="entry name" value="L-2-HYDROXYGLUTARATE DEHYDROGENASE, MITOCHONDRIAL"/>
    <property type="match status" value="1"/>
</dbReference>
<evidence type="ECO:0000256" key="2">
    <source>
        <dbReference type="ARBA" id="ARBA00022630"/>
    </source>
</evidence>
<evidence type="ECO:0000256" key="3">
    <source>
        <dbReference type="ARBA" id="ARBA00022827"/>
    </source>
</evidence>
<evidence type="ECO:0000256" key="5">
    <source>
        <dbReference type="ARBA" id="ARBA00037941"/>
    </source>
</evidence>
<dbReference type="HOGENOM" id="CLU_024775_0_1_7"/>
<dbReference type="InterPro" id="IPR006076">
    <property type="entry name" value="FAD-dep_OxRdtase"/>
</dbReference>
<evidence type="ECO:0000313" key="8">
    <source>
        <dbReference type="Proteomes" id="UP000019140"/>
    </source>
</evidence>
<organism evidence="7 8">
    <name type="scientific">Candidatus Entotheonella gemina</name>
    <dbReference type="NCBI Taxonomy" id="1429439"/>
    <lineage>
        <taxon>Bacteria</taxon>
        <taxon>Pseudomonadati</taxon>
        <taxon>Nitrospinota/Tectimicrobiota group</taxon>
        <taxon>Candidatus Tectimicrobiota</taxon>
        <taxon>Candidatus Entotheonellia</taxon>
        <taxon>Candidatus Entotheonellales</taxon>
        <taxon>Candidatus Entotheonellaceae</taxon>
        <taxon>Candidatus Entotheonella</taxon>
    </lineage>
</organism>
<comment type="caution">
    <text evidence="7">The sequence shown here is derived from an EMBL/GenBank/DDBJ whole genome shotgun (WGS) entry which is preliminary data.</text>
</comment>
<dbReference type="EMBL" id="AZHX01001723">
    <property type="protein sequence ID" value="ETX00473.1"/>
    <property type="molecule type" value="Genomic_DNA"/>
</dbReference>
<dbReference type="Proteomes" id="UP000019140">
    <property type="component" value="Unassembled WGS sequence"/>
</dbReference>
<comment type="similarity">
    <text evidence="5">Belongs to the L2HGDH family.</text>
</comment>
<evidence type="ECO:0000259" key="6">
    <source>
        <dbReference type="Pfam" id="PF01266"/>
    </source>
</evidence>
<keyword evidence="4" id="KW-0560">Oxidoreductase</keyword>
<dbReference type="NCBIfam" id="NF008726">
    <property type="entry name" value="PRK11728.1"/>
    <property type="match status" value="1"/>
</dbReference>
<accession>W4LR70</accession>
<protein>
    <submittedName>
        <fullName evidence="7">Hydroxyglutarate oxidase</fullName>
    </submittedName>
</protein>
<dbReference type="InterPro" id="IPR036188">
    <property type="entry name" value="FAD/NAD-bd_sf"/>
</dbReference>